<dbReference type="Proteomes" id="UP000028582">
    <property type="component" value="Unassembled WGS sequence"/>
</dbReference>
<organism evidence="1 2">
    <name type="scientific">Phytophthora nicotianae P1976</name>
    <dbReference type="NCBI Taxonomy" id="1317066"/>
    <lineage>
        <taxon>Eukaryota</taxon>
        <taxon>Sar</taxon>
        <taxon>Stramenopiles</taxon>
        <taxon>Oomycota</taxon>
        <taxon>Peronosporomycetes</taxon>
        <taxon>Peronosporales</taxon>
        <taxon>Peronosporaceae</taxon>
        <taxon>Phytophthora</taxon>
    </lineage>
</organism>
<comment type="caution">
    <text evidence="1">The sequence shown here is derived from an EMBL/GenBank/DDBJ whole genome shotgun (WGS) entry which is preliminary data.</text>
</comment>
<proteinExistence type="predicted"/>
<evidence type="ECO:0000313" key="2">
    <source>
        <dbReference type="Proteomes" id="UP000028582"/>
    </source>
</evidence>
<evidence type="ECO:0000313" key="1">
    <source>
        <dbReference type="EMBL" id="ETO60179.1"/>
    </source>
</evidence>
<sequence length="53" mass="5779">MTSMNERIVGRGCQASWLQDAARGVRQSTPDQVSANWVSWSEEGVAVTGVQLE</sequence>
<protein>
    <submittedName>
        <fullName evidence="1">Uncharacterized protein</fullName>
    </submittedName>
</protein>
<name>A0A080Z0L8_PHYNI</name>
<reference evidence="1 2" key="1">
    <citation type="submission" date="2013-11" db="EMBL/GenBank/DDBJ databases">
        <title>The Genome Sequence of Phytophthora parasitica P1976.</title>
        <authorList>
            <consortium name="The Broad Institute Genomics Platform"/>
            <person name="Russ C."/>
            <person name="Tyler B."/>
            <person name="Panabieres F."/>
            <person name="Shan W."/>
            <person name="Tripathy S."/>
            <person name="Grunwald N."/>
            <person name="Machado M."/>
            <person name="Johnson C.S."/>
            <person name="Walker B."/>
            <person name="Young S."/>
            <person name="Zeng Q."/>
            <person name="Gargeya S."/>
            <person name="Fitzgerald M."/>
            <person name="Haas B."/>
            <person name="Abouelleil A."/>
            <person name="Allen A.W."/>
            <person name="Alvarado L."/>
            <person name="Arachchi H.M."/>
            <person name="Berlin A.M."/>
            <person name="Chapman S.B."/>
            <person name="Gainer-Dewar J."/>
            <person name="Goldberg J."/>
            <person name="Griggs A."/>
            <person name="Gujja S."/>
            <person name="Hansen M."/>
            <person name="Howarth C."/>
            <person name="Imamovic A."/>
            <person name="Ireland A."/>
            <person name="Larimer J."/>
            <person name="McCowan C."/>
            <person name="Murphy C."/>
            <person name="Pearson M."/>
            <person name="Poon T.W."/>
            <person name="Priest M."/>
            <person name="Roberts A."/>
            <person name="Saif S."/>
            <person name="Shea T."/>
            <person name="Sisk P."/>
            <person name="Sykes S."/>
            <person name="Wortman J."/>
            <person name="Nusbaum C."/>
            <person name="Birren B."/>
        </authorList>
    </citation>
    <scope>NUCLEOTIDE SEQUENCE [LARGE SCALE GENOMIC DNA]</scope>
    <source>
        <strain evidence="1 2">P1976</strain>
    </source>
</reference>
<dbReference type="AlphaFoldDB" id="A0A080Z0L8"/>
<dbReference type="EMBL" id="ANJA01003976">
    <property type="protein sequence ID" value="ETO60179.1"/>
    <property type="molecule type" value="Genomic_DNA"/>
</dbReference>
<accession>A0A080Z0L8</accession>
<gene>
    <name evidence="1" type="ORF">F444_21590</name>
</gene>